<evidence type="ECO:0000313" key="7">
    <source>
        <dbReference type="Proteomes" id="UP000246171"/>
    </source>
</evidence>
<comment type="caution">
    <text evidence="6">The sequence shown here is derived from an EMBL/GenBank/DDBJ whole genome shotgun (WGS) entry which is preliminary data.</text>
</comment>
<dbReference type="CDD" id="cd00067">
    <property type="entry name" value="GAL4"/>
    <property type="match status" value="1"/>
</dbReference>
<evidence type="ECO:0000256" key="4">
    <source>
        <dbReference type="ARBA" id="ARBA00023242"/>
    </source>
</evidence>
<dbReference type="OrthoDB" id="4491390at2759"/>
<organism evidence="6 7">
    <name type="scientific">Aspergillus eucalypticola (strain CBS 122712 / IBT 29274)</name>
    <dbReference type="NCBI Taxonomy" id="1448314"/>
    <lineage>
        <taxon>Eukaryota</taxon>
        <taxon>Fungi</taxon>
        <taxon>Dikarya</taxon>
        <taxon>Ascomycota</taxon>
        <taxon>Pezizomycotina</taxon>
        <taxon>Eurotiomycetes</taxon>
        <taxon>Eurotiomycetidae</taxon>
        <taxon>Eurotiales</taxon>
        <taxon>Aspergillaceae</taxon>
        <taxon>Aspergillus</taxon>
        <taxon>Aspergillus subgen. Circumdati</taxon>
    </lineage>
</organism>
<dbReference type="EMBL" id="MSFU01000004">
    <property type="protein sequence ID" value="PWY81092.1"/>
    <property type="molecule type" value="Genomic_DNA"/>
</dbReference>
<dbReference type="GO" id="GO:0003677">
    <property type="term" value="F:DNA binding"/>
    <property type="evidence" value="ECO:0007669"/>
    <property type="project" value="UniProtKB-KW"/>
</dbReference>
<protein>
    <recommendedName>
        <fullName evidence="5">Zn(2)-C6 fungal-type domain-containing protein</fullName>
    </recommendedName>
</protein>
<dbReference type="PROSITE" id="PS00463">
    <property type="entry name" value="ZN2_CY6_FUNGAL_1"/>
    <property type="match status" value="1"/>
</dbReference>
<proteinExistence type="predicted"/>
<dbReference type="Proteomes" id="UP000246171">
    <property type="component" value="Unassembled WGS sequence"/>
</dbReference>
<keyword evidence="2" id="KW-0238">DNA-binding</keyword>
<evidence type="ECO:0000259" key="5">
    <source>
        <dbReference type="PROSITE" id="PS50048"/>
    </source>
</evidence>
<dbReference type="GeneID" id="37051046"/>
<evidence type="ECO:0000313" key="6">
    <source>
        <dbReference type="EMBL" id="PWY81092.1"/>
    </source>
</evidence>
<dbReference type="AlphaFoldDB" id="A0A317W751"/>
<dbReference type="GO" id="GO:0008270">
    <property type="term" value="F:zinc ion binding"/>
    <property type="evidence" value="ECO:0007669"/>
    <property type="project" value="InterPro"/>
</dbReference>
<keyword evidence="7" id="KW-1185">Reference proteome</keyword>
<reference evidence="6" key="1">
    <citation type="submission" date="2016-12" db="EMBL/GenBank/DDBJ databases">
        <title>The genomes of Aspergillus section Nigri reveals drivers in fungal speciation.</title>
        <authorList>
            <consortium name="DOE Joint Genome Institute"/>
            <person name="Vesth T.C."/>
            <person name="Nybo J."/>
            <person name="Theobald S."/>
            <person name="Brandl J."/>
            <person name="Frisvad J.C."/>
            <person name="Nielsen K.F."/>
            <person name="Lyhne E.K."/>
            <person name="Kogle M.E."/>
            <person name="Kuo A."/>
            <person name="Riley R."/>
            <person name="Clum A."/>
            <person name="Nolan M."/>
            <person name="Lipzen A."/>
            <person name="Salamov A."/>
            <person name="Henrissat B."/>
            <person name="Wiebenga A."/>
            <person name="De vries R.P."/>
            <person name="Grigoriev I.V."/>
            <person name="Mortensen U.H."/>
            <person name="Andersen M.R."/>
            <person name="Baker S.E."/>
        </authorList>
    </citation>
    <scope>NUCLEOTIDE SEQUENCE</scope>
    <source>
        <strain evidence="6">CBS 122712</strain>
    </source>
</reference>
<dbReference type="SMART" id="SM00066">
    <property type="entry name" value="GAL4"/>
    <property type="match status" value="1"/>
</dbReference>
<dbReference type="PROSITE" id="PS50048">
    <property type="entry name" value="ZN2_CY6_FUNGAL_2"/>
    <property type="match status" value="1"/>
</dbReference>
<accession>A0A317W751</accession>
<dbReference type="InterPro" id="IPR036864">
    <property type="entry name" value="Zn2-C6_fun-type_DNA-bd_sf"/>
</dbReference>
<gene>
    <name evidence="6" type="ORF">BO83DRAFT_354101</name>
</gene>
<sequence length="504" mass="57004">MGGIPFTALGCAACKKRKIKCDLRKPECDNCIKRGKAPCPGYHDRIFIHHTLVSRHARNGETTRPVPQLVGQLKPLALPARFNMSAEARTQLFANFMHTFFAPNPSLNGRDDTWYLLMARFPTLAGQSELLDRSVIGLASVFLGTKKRDNQLAHHGLEIYNSALHTMLRILQRNHPPTAATLYSAIVFQTYETMQNSETVLRDCFAHIQGATAILKRQDCTRYDDKTLINAIIWRHKWAAAMFVLNTPYSIALDGECLSLGRTDSPADGLFGVIAACIVLRRDLCKLIGRPHHNREPPCQCQALLQRCFELEERLQVDWLHTSSHRLDGKPTPCSRWVFSQEPSMLPLDPDLAPYIFRNLETAKIYLLYWVASLLIRRVIYQIETHLLRDPDPSCMLFYTREICRSVAYCIQPKNQMSAGQALLMALSQACKCYIDCGNQAEFLWCQAVYPFIAASGFGIANLLSQVEWKFWNAAQRQPRGSLLLLPEAVHNTSILATVGDTRQ</sequence>
<dbReference type="RefSeq" id="XP_025391515.1">
    <property type="nucleotide sequence ID" value="XM_025529084.1"/>
</dbReference>
<keyword evidence="3" id="KW-0804">Transcription</keyword>
<dbReference type="SUPFAM" id="SSF57701">
    <property type="entry name" value="Zn2/Cys6 DNA-binding domain"/>
    <property type="match status" value="1"/>
</dbReference>
<dbReference type="Gene3D" id="4.10.240.10">
    <property type="entry name" value="Zn(2)-C6 fungal-type DNA-binding domain"/>
    <property type="match status" value="1"/>
</dbReference>
<dbReference type="VEuPathDB" id="FungiDB:BO83DRAFT_354101"/>
<dbReference type="GO" id="GO:0009893">
    <property type="term" value="P:positive regulation of metabolic process"/>
    <property type="evidence" value="ECO:0007669"/>
    <property type="project" value="UniProtKB-ARBA"/>
</dbReference>
<dbReference type="PANTHER" id="PTHR38111:SF11">
    <property type="entry name" value="TRANSCRIPTION FACTOR DOMAIN-CONTAINING PROTEIN-RELATED"/>
    <property type="match status" value="1"/>
</dbReference>
<dbReference type="PANTHER" id="PTHR38111">
    <property type="entry name" value="ZN(2)-C6 FUNGAL-TYPE DOMAIN-CONTAINING PROTEIN-RELATED"/>
    <property type="match status" value="1"/>
</dbReference>
<dbReference type="InterPro" id="IPR053178">
    <property type="entry name" value="Osmoadaptation_assoc"/>
</dbReference>
<name>A0A317W751_ASPEC</name>
<keyword evidence="4" id="KW-0539">Nucleus</keyword>
<evidence type="ECO:0000256" key="2">
    <source>
        <dbReference type="ARBA" id="ARBA00023125"/>
    </source>
</evidence>
<evidence type="ECO:0000256" key="3">
    <source>
        <dbReference type="ARBA" id="ARBA00023163"/>
    </source>
</evidence>
<dbReference type="Pfam" id="PF00172">
    <property type="entry name" value="Zn_clus"/>
    <property type="match status" value="1"/>
</dbReference>
<dbReference type="InterPro" id="IPR001138">
    <property type="entry name" value="Zn2Cys6_DnaBD"/>
</dbReference>
<feature type="domain" description="Zn(2)-C6 fungal-type" evidence="5">
    <location>
        <begin position="10"/>
        <end position="39"/>
    </location>
</feature>
<keyword evidence="1" id="KW-0805">Transcription regulation</keyword>
<dbReference type="GO" id="GO:0000981">
    <property type="term" value="F:DNA-binding transcription factor activity, RNA polymerase II-specific"/>
    <property type="evidence" value="ECO:0007669"/>
    <property type="project" value="InterPro"/>
</dbReference>
<evidence type="ECO:0000256" key="1">
    <source>
        <dbReference type="ARBA" id="ARBA00023015"/>
    </source>
</evidence>